<dbReference type="CDD" id="cd00054">
    <property type="entry name" value="EGF_CA"/>
    <property type="match status" value="1"/>
</dbReference>
<dbReference type="InterPro" id="IPR051355">
    <property type="entry name" value="Notch/Slit_guidance"/>
</dbReference>
<dbReference type="Proteomes" id="UP001217089">
    <property type="component" value="Unassembled WGS sequence"/>
</dbReference>
<keyword evidence="3" id="KW-0677">Repeat</keyword>
<protein>
    <recommendedName>
        <fullName evidence="7">EGF-like domain-containing protein</fullName>
    </recommendedName>
</protein>
<evidence type="ECO:0000256" key="6">
    <source>
        <dbReference type="SAM" id="Phobius"/>
    </source>
</evidence>
<dbReference type="PROSITE" id="PS01186">
    <property type="entry name" value="EGF_2"/>
    <property type="match status" value="4"/>
</dbReference>
<proteinExistence type="predicted"/>
<keyword evidence="9" id="KW-1185">Reference proteome</keyword>
<dbReference type="PROSITE" id="PS50026">
    <property type="entry name" value="EGF_3"/>
    <property type="match status" value="5"/>
</dbReference>
<feature type="domain" description="EGF-like" evidence="7">
    <location>
        <begin position="140"/>
        <end position="175"/>
    </location>
</feature>
<evidence type="ECO:0000259" key="7">
    <source>
        <dbReference type="PROSITE" id="PS50026"/>
    </source>
</evidence>
<feature type="domain" description="EGF-like" evidence="7">
    <location>
        <begin position="297"/>
        <end position="334"/>
    </location>
</feature>
<evidence type="ECO:0000256" key="2">
    <source>
        <dbReference type="ARBA" id="ARBA00022729"/>
    </source>
</evidence>
<keyword evidence="1 5" id="KW-0245">EGF-like domain</keyword>
<feature type="disulfide bond" evidence="5">
    <location>
        <begin position="378"/>
        <end position="387"/>
    </location>
</feature>
<evidence type="ECO:0000256" key="5">
    <source>
        <dbReference type="PROSITE-ProRule" id="PRU00076"/>
    </source>
</evidence>
<sequence length="462" mass="50198">MKGDIDAAAIKASKVERTAVEGLMQNLYYLAKRNEPCSAISDLNSFLLHHNLSEFDPIKVTDPKKKGLKYEDTTKCDQNTVCQNGGTCEDGTCTCMLGYNGTFCEIGPNTGCSSGCINGVCLFKKCFCHPDYTGNACDIPSDRCDNDDPCLNGGVCSIILGTCKCSLHYTGRRCETAKACDNVEILCKNGGICKDEKCNCPQGYEGKFCESVKPCDNVEVLCKNGGMCKEGVCNCAQGYEGKFCESVSKESNVSETNGNLMTEQIDDTEFESSSILLHTNTLCAVTNRAFHFHDFIDTVKCGNKVCQNGAKCKDVINFFYFCICADGFTGTLCDTVACDNVKEICLNGGTLIECNPKTEPCQNKGSCEMEDGIHVCKCQNGFTGVFCENGNSQALTEPEKKKEELTTKEVAGLSIGVGTFAAIVLIIIIGYVIYKRKPPLKSLSSDYDNMAFSDVIKKEGHM</sequence>
<dbReference type="SMART" id="SM00179">
    <property type="entry name" value="EGF_CA"/>
    <property type="match status" value="3"/>
</dbReference>
<evidence type="ECO:0000256" key="3">
    <source>
        <dbReference type="ARBA" id="ARBA00022737"/>
    </source>
</evidence>
<dbReference type="SUPFAM" id="SSF57196">
    <property type="entry name" value="EGF/Laminin"/>
    <property type="match status" value="5"/>
</dbReference>
<comment type="caution">
    <text evidence="5">Lacks conserved residue(s) required for the propagation of feature annotation.</text>
</comment>
<evidence type="ECO:0000256" key="1">
    <source>
        <dbReference type="ARBA" id="ARBA00022536"/>
    </source>
</evidence>
<reference evidence="8 9" key="1">
    <citation type="submission" date="2022-12" db="EMBL/GenBank/DDBJ databases">
        <title>Chromosome-level genome of Tegillarca granosa.</title>
        <authorList>
            <person name="Kim J."/>
        </authorList>
    </citation>
    <scope>NUCLEOTIDE SEQUENCE [LARGE SCALE GENOMIC DNA]</scope>
    <source>
        <strain evidence="8">Teg-2019</strain>
        <tissue evidence="8">Adductor muscle</tissue>
    </source>
</reference>
<keyword evidence="6" id="KW-1133">Transmembrane helix</keyword>
<feature type="disulfide bond" evidence="5">
    <location>
        <begin position="165"/>
        <end position="174"/>
    </location>
</feature>
<feature type="domain" description="EGF-like" evidence="7">
    <location>
        <begin position="72"/>
        <end position="105"/>
    </location>
</feature>
<dbReference type="Pfam" id="PF25024">
    <property type="entry name" value="EGF_TEN"/>
    <property type="match status" value="1"/>
</dbReference>
<dbReference type="Pfam" id="PF00008">
    <property type="entry name" value="EGF"/>
    <property type="match status" value="1"/>
</dbReference>
<keyword evidence="2" id="KW-0732">Signal</keyword>
<dbReference type="SMART" id="SM00181">
    <property type="entry name" value="EGF"/>
    <property type="match status" value="7"/>
</dbReference>
<evidence type="ECO:0000313" key="8">
    <source>
        <dbReference type="EMBL" id="KAJ8309695.1"/>
    </source>
</evidence>
<keyword evidence="6" id="KW-0812">Transmembrane</keyword>
<dbReference type="PROSITE" id="PS00022">
    <property type="entry name" value="EGF_1"/>
    <property type="match status" value="5"/>
</dbReference>
<evidence type="ECO:0000313" key="9">
    <source>
        <dbReference type="Proteomes" id="UP001217089"/>
    </source>
</evidence>
<dbReference type="EMBL" id="JARBDR010000640">
    <property type="protein sequence ID" value="KAJ8309695.1"/>
    <property type="molecule type" value="Genomic_DNA"/>
</dbReference>
<keyword evidence="4 5" id="KW-1015">Disulfide bond</keyword>
<dbReference type="InterPro" id="IPR001881">
    <property type="entry name" value="EGF-like_Ca-bd_dom"/>
</dbReference>
<evidence type="ECO:0000256" key="4">
    <source>
        <dbReference type="ARBA" id="ARBA00023157"/>
    </source>
</evidence>
<feature type="domain" description="EGF-like" evidence="7">
    <location>
        <begin position="205"/>
        <end position="245"/>
    </location>
</feature>
<keyword evidence="6" id="KW-0472">Membrane</keyword>
<organism evidence="8 9">
    <name type="scientific">Tegillarca granosa</name>
    <name type="common">Malaysian cockle</name>
    <name type="synonym">Anadara granosa</name>
    <dbReference type="NCBI Taxonomy" id="220873"/>
    <lineage>
        <taxon>Eukaryota</taxon>
        <taxon>Metazoa</taxon>
        <taxon>Spiralia</taxon>
        <taxon>Lophotrochozoa</taxon>
        <taxon>Mollusca</taxon>
        <taxon>Bivalvia</taxon>
        <taxon>Autobranchia</taxon>
        <taxon>Pteriomorphia</taxon>
        <taxon>Arcoida</taxon>
        <taxon>Arcoidea</taxon>
        <taxon>Arcidae</taxon>
        <taxon>Tegillarca</taxon>
    </lineage>
</organism>
<dbReference type="PANTHER" id="PTHR45836:SF13">
    <property type="entry name" value="PROTEIN CRUMBS"/>
    <property type="match status" value="1"/>
</dbReference>
<dbReference type="Gene3D" id="2.10.25.10">
    <property type="entry name" value="Laminin"/>
    <property type="match status" value="5"/>
</dbReference>
<dbReference type="InterPro" id="IPR000742">
    <property type="entry name" value="EGF"/>
</dbReference>
<gene>
    <name evidence="8" type="ORF">KUTeg_011560</name>
</gene>
<dbReference type="PANTHER" id="PTHR45836">
    <property type="entry name" value="SLIT HOMOLOG"/>
    <property type="match status" value="1"/>
</dbReference>
<accession>A0ABQ9EWZ1</accession>
<feature type="disulfide bond" evidence="5">
    <location>
        <begin position="95"/>
        <end position="104"/>
    </location>
</feature>
<feature type="disulfide bond" evidence="5">
    <location>
        <begin position="235"/>
        <end position="244"/>
    </location>
</feature>
<comment type="caution">
    <text evidence="8">The sequence shown here is derived from an EMBL/GenBank/DDBJ whole genome shotgun (WGS) entry which is preliminary data.</text>
</comment>
<feature type="disulfide bond" evidence="5">
    <location>
        <begin position="324"/>
        <end position="333"/>
    </location>
</feature>
<feature type="transmembrane region" description="Helical" evidence="6">
    <location>
        <begin position="410"/>
        <end position="434"/>
    </location>
</feature>
<name>A0ABQ9EWZ1_TEGGR</name>
<feature type="domain" description="EGF-like" evidence="7">
    <location>
        <begin position="350"/>
        <end position="388"/>
    </location>
</feature>